<sequence length="63" mass="7068">MVRVEQTTCPSCGTNVPQNCVRCRDCGEFLRAEIAEHYSEIKKRPSRVIHSDVGEATNSSQSR</sequence>
<evidence type="ECO:0000313" key="3">
    <source>
        <dbReference type="Proteomes" id="UP000320496"/>
    </source>
</evidence>
<dbReference type="EMBL" id="CP036275">
    <property type="protein sequence ID" value="QDU41469.1"/>
    <property type="molecule type" value="Genomic_DNA"/>
</dbReference>
<accession>A0A517ZGA1</accession>
<feature type="compositionally biased region" description="Basic and acidic residues" evidence="1">
    <location>
        <begin position="44"/>
        <end position="53"/>
    </location>
</feature>
<evidence type="ECO:0000313" key="2">
    <source>
        <dbReference type="EMBL" id="QDU41469.1"/>
    </source>
</evidence>
<feature type="region of interest" description="Disordered" evidence="1">
    <location>
        <begin position="44"/>
        <end position="63"/>
    </location>
</feature>
<keyword evidence="3" id="KW-1185">Reference proteome</keyword>
<evidence type="ECO:0000256" key="1">
    <source>
        <dbReference type="SAM" id="MobiDB-lite"/>
    </source>
</evidence>
<dbReference type="AlphaFoldDB" id="A0A517ZGA1"/>
<protein>
    <recommendedName>
        <fullName evidence="4">Double zinc ribbon</fullName>
    </recommendedName>
</protein>
<dbReference type="Proteomes" id="UP000320496">
    <property type="component" value="Chromosome"/>
</dbReference>
<gene>
    <name evidence="2" type="ORF">Mal4_58370</name>
</gene>
<reference evidence="2 3" key="1">
    <citation type="submission" date="2019-02" db="EMBL/GenBank/DDBJ databases">
        <title>Deep-cultivation of Planctomycetes and their phenomic and genomic characterization uncovers novel biology.</title>
        <authorList>
            <person name="Wiegand S."/>
            <person name="Jogler M."/>
            <person name="Boedeker C."/>
            <person name="Pinto D."/>
            <person name="Vollmers J."/>
            <person name="Rivas-Marin E."/>
            <person name="Kohn T."/>
            <person name="Peeters S.H."/>
            <person name="Heuer A."/>
            <person name="Rast P."/>
            <person name="Oberbeckmann S."/>
            <person name="Bunk B."/>
            <person name="Jeske O."/>
            <person name="Meyerdierks A."/>
            <person name="Storesund J.E."/>
            <person name="Kallscheuer N."/>
            <person name="Luecker S."/>
            <person name="Lage O.M."/>
            <person name="Pohl T."/>
            <person name="Merkel B.J."/>
            <person name="Hornburger P."/>
            <person name="Mueller R.-W."/>
            <person name="Bruemmer F."/>
            <person name="Labrenz M."/>
            <person name="Spormann A.M."/>
            <person name="Op den Camp H."/>
            <person name="Overmann J."/>
            <person name="Amann R."/>
            <person name="Jetten M.S.M."/>
            <person name="Mascher T."/>
            <person name="Medema M.H."/>
            <person name="Devos D.P."/>
            <person name="Kaster A.-K."/>
            <person name="Ovreas L."/>
            <person name="Rohde M."/>
            <person name="Galperin M.Y."/>
            <person name="Jogler C."/>
        </authorList>
    </citation>
    <scope>NUCLEOTIDE SEQUENCE [LARGE SCALE GENOMIC DNA]</scope>
    <source>
        <strain evidence="2 3">Mal4</strain>
    </source>
</reference>
<name>A0A517ZGA1_9PLAN</name>
<proteinExistence type="predicted"/>
<organism evidence="2 3">
    <name type="scientific">Maioricimonas rarisocia</name>
    <dbReference type="NCBI Taxonomy" id="2528026"/>
    <lineage>
        <taxon>Bacteria</taxon>
        <taxon>Pseudomonadati</taxon>
        <taxon>Planctomycetota</taxon>
        <taxon>Planctomycetia</taxon>
        <taxon>Planctomycetales</taxon>
        <taxon>Planctomycetaceae</taxon>
        <taxon>Maioricimonas</taxon>
    </lineage>
</organism>
<dbReference type="KEGG" id="mri:Mal4_58370"/>
<evidence type="ECO:0008006" key="4">
    <source>
        <dbReference type="Google" id="ProtNLM"/>
    </source>
</evidence>